<dbReference type="STRING" id="115783.SAMN02745119_01509"/>
<accession>A0A1T4N3G0</accession>
<evidence type="ECO:0000313" key="1">
    <source>
        <dbReference type="EMBL" id="SJZ73900.1"/>
    </source>
</evidence>
<dbReference type="AlphaFoldDB" id="A0A1T4N3G0"/>
<sequence length="92" mass="10331">MIKFRMSGERNAIHALTNQVRSAYPDVMIASQDCSDRLSARMDVSLSVDEAMGLFGKQLDSSLTAITGTISDRQRHWSDWRSSLRPENGRIS</sequence>
<evidence type="ECO:0000313" key="2">
    <source>
        <dbReference type="Proteomes" id="UP000190102"/>
    </source>
</evidence>
<proteinExistence type="predicted"/>
<gene>
    <name evidence="1" type="ORF">SAMN02745119_01509</name>
</gene>
<protein>
    <submittedName>
        <fullName evidence="1">Uncharacterized protein</fullName>
    </submittedName>
</protein>
<dbReference type="EMBL" id="FUWR01000006">
    <property type="protein sequence ID" value="SJZ73900.1"/>
    <property type="molecule type" value="Genomic_DNA"/>
</dbReference>
<name>A0A1T4N3G0_9BACT</name>
<dbReference type="RefSeq" id="WP_078789813.1">
    <property type="nucleotide sequence ID" value="NZ_FUWR01000006.1"/>
</dbReference>
<dbReference type="Proteomes" id="UP000190102">
    <property type="component" value="Unassembled WGS sequence"/>
</dbReference>
<dbReference type="OrthoDB" id="9889709at2"/>
<organism evidence="1 2">
    <name type="scientific">Trichlorobacter thiogenes</name>
    <dbReference type="NCBI Taxonomy" id="115783"/>
    <lineage>
        <taxon>Bacteria</taxon>
        <taxon>Pseudomonadati</taxon>
        <taxon>Thermodesulfobacteriota</taxon>
        <taxon>Desulfuromonadia</taxon>
        <taxon>Geobacterales</taxon>
        <taxon>Geobacteraceae</taxon>
        <taxon>Trichlorobacter</taxon>
    </lineage>
</organism>
<reference evidence="2" key="1">
    <citation type="submission" date="2017-02" db="EMBL/GenBank/DDBJ databases">
        <authorList>
            <person name="Varghese N."/>
            <person name="Submissions S."/>
        </authorList>
    </citation>
    <scope>NUCLEOTIDE SEQUENCE [LARGE SCALE GENOMIC DNA]</scope>
    <source>
        <strain evidence="2">ATCC BAA-34</strain>
    </source>
</reference>
<keyword evidence="2" id="KW-1185">Reference proteome</keyword>